<dbReference type="Pfam" id="PF08448">
    <property type="entry name" value="PAS_4"/>
    <property type="match status" value="1"/>
</dbReference>
<keyword evidence="12" id="KW-0902">Two-component regulatory system</keyword>
<keyword evidence="10 16" id="KW-0067">ATP-binding</keyword>
<evidence type="ECO:0000256" key="1">
    <source>
        <dbReference type="ARBA" id="ARBA00000085"/>
    </source>
</evidence>
<comment type="caution">
    <text evidence="16">The sequence shown here is derived from an EMBL/GenBank/DDBJ whole genome shotgun (WGS) entry which is preliminary data.</text>
</comment>
<name>A0ABW9IE64_STRGJ</name>
<evidence type="ECO:0000259" key="15">
    <source>
        <dbReference type="PROSITE" id="PS50109"/>
    </source>
</evidence>
<dbReference type="CDD" id="cd18773">
    <property type="entry name" value="PDC1_HK_sensor"/>
    <property type="match status" value="1"/>
</dbReference>
<dbReference type="PRINTS" id="PR00344">
    <property type="entry name" value="BCTRLSENSOR"/>
</dbReference>
<dbReference type="SUPFAM" id="SSF55785">
    <property type="entry name" value="PYP-like sensor domain (PAS domain)"/>
    <property type="match status" value="1"/>
</dbReference>
<organism evidence="16 17">
    <name type="scientific">Streptomyces galilaeus</name>
    <dbReference type="NCBI Taxonomy" id="33899"/>
    <lineage>
        <taxon>Bacteria</taxon>
        <taxon>Bacillati</taxon>
        <taxon>Actinomycetota</taxon>
        <taxon>Actinomycetes</taxon>
        <taxon>Kitasatosporales</taxon>
        <taxon>Streptomycetaceae</taxon>
        <taxon>Streptomyces</taxon>
    </lineage>
</organism>
<evidence type="ECO:0000256" key="11">
    <source>
        <dbReference type="ARBA" id="ARBA00022989"/>
    </source>
</evidence>
<dbReference type="InterPro" id="IPR005467">
    <property type="entry name" value="His_kinase_dom"/>
</dbReference>
<dbReference type="SUPFAM" id="SSF55890">
    <property type="entry name" value="Sporulation response regulatory protein Spo0B"/>
    <property type="match status" value="1"/>
</dbReference>
<accession>A0ABW9IE64</accession>
<keyword evidence="8" id="KW-0547">Nucleotide-binding</keyword>
<feature type="transmembrane region" description="Helical" evidence="14">
    <location>
        <begin position="12"/>
        <end position="33"/>
    </location>
</feature>
<dbReference type="EC" id="2.7.13.3" evidence="3"/>
<dbReference type="EMBL" id="JBJVNE010000003">
    <property type="protein sequence ID" value="MFM9646031.1"/>
    <property type="molecule type" value="Genomic_DNA"/>
</dbReference>
<evidence type="ECO:0000313" key="16">
    <source>
        <dbReference type="EMBL" id="MFM9646031.1"/>
    </source>
</evidence>
<dbReference type="Gene3D" id="3.30.565.10">
    <property type="entry name" value="Histidine kinase-like ATPase, C-terminal domain"/>
    <property type="match status" value="1"/>
</dbReference>
<gene>
    <name evidence="16" type="ORF">ACKI1S_07760</name>
</gene>
<dbReference type="InterPro" id="IPR033463">
    <property type="entry name" value="sCache_3"/>
</dbReference>
<keyword evidence="9" id="KW-0418">Kinase</keyword>
<keyword evidence="17" id="KW-1185">Reference proteome</keyword>
<dbReference type="InterPro" id="IPR013656">
    <property type="entry name" value="PAS_4"/>
</dbReference>
<evidence type="ECO:0000256" key="6">
    <source>
        <dbReference type="ARBA" id="ARBA00022679"/>
    </source>
</evidence>
<feature type="transmembrane region" description="Helical" evidence="14">
    <location>
        <begin position="175"/>
        <end position="195"/>
    </location>
</feature>
<keyword evidence="4" id="KW-1003">Cell membrane</keyword>
<dbReference type="Gene3D" id="3.30.450.20">
    <property type="entry name" value="PAS domain"/>
    <property type="match status" value="2"/>
</dbReference>
<evidence type="ECO:0000256" key="4">
    <source>
        <dbReference type="ARBA" id="ARBA00022475"/>
    </source>
</evidence>
<dbReference type="InterPro" id="IPR036890">
    <property type="entry name" value="HATPase_C_sf"/>
</dbReference>
<reference evidence="16 17" key="1">
    <citation type="submission" date="2024-12" db="EMBL/GenBank/DDBJ databases">
        <title>Forecasting of Potato common scab and diversities of Pathogenic streptomyces spp. in china.</title>
        <authorList>
            <person name="Handique U."/>
            <person name="Wu J."/>
        </authorList>
    </citation>
    <scope>NUCLEOTIDE SEQUENCE [LARGE SCALE GENOMIC DNA]</scope>
    <source>
        <strain evidence="16 17">ZRIMU1585</strain>
    </source>
</reference>
<evidence type="ECO:0000256" key="7">
    <source>
        <dbReference type="ARBA" id="ARBA00022692"/>
    </source>
</evidence>
<dbReference type="InterPro" id="IPR004358">
    <property type="entry name" value="Sig_transdc_His_kin-like_C"/>
</dbReference>
<comment type="subcellular location">
    <subcellularLocation>
        <location evidence="2">Cell membrane</location>
        <topology evidence="2">Multi-pass membrane protein</topology>
    </subcellularLocation>
</comment>
<dbReference type="Proteomes" id="UP001631993">
    <property type="component" value="Unassembled WGS sequence"/>
</dbReference>
<evidence type="ECO:0000256" key="14">
    <source>
        <dbReference type="SAM" id="Phobius"/>
    </source>
</evidence>
<keyword evidence="5" id="KW-0597">Phosphoprotein</keyword>
<dbReference type="InterPro" id="IPR016120">
    <property type="entry name" value="Sig_transdc_His_kin_SpoOB"/>
</dbReference>
<evidence type="ECO:0000256" key="3">
    <source>
        <dbReference type="ARBA" id="ARBA00012438"/>
    </source>
</evidence>
<evidence type="ECO:0000256" key="9">
    <source>
        <dbReference type="ARBA" id="ARBA00022777"/>
    </source>
</evidence>
<dbReference type="InterPro" id="IPR029151">
    <property type="entry name" value="Sensor-like_sf"/>
</dbReference>
<comment type="catalytic activity">
    <reaction evidence="1">
        <text>ATP + protein L-histidine = ADP + protein N-phospho-L-histidine.</text>
        <dbReference type="EC" id="2.7.13.3"/>
    </reaction>
</comment>
<keyword evidence="7 14" id="KW-0812">Transmembrane</keyword>
<dbReference type="PROSITE" id="PS50109">
    <property type="entry name" value="HIS_KIN"/>
    <property type="match status" value="1"/>
</dbReference>
<evidence type="ECO:0000256" key="13">
    <source>
        <dbReference type="ARBA" id="ARBA00023136"/>
    </source>
</evidence>
<evidence type="ECO:0000256" key="12">
    <source>
        <dbReference type="ARBA" id="ARBA00023012"/>
    </source>
</evidence>
<dbReference type="SMART" id="SM00387">
    <property type="entry name" value="HATPase_c"/>
    <property type="match status" value="1"/>
</dbReference>
<dbReference type="SUPFAM" id="SSF103190">
    <property type="entry name" value="Sensory domain-like"/>
    <property type="match status" value="1"/>
</dbReference>
<dbReference type="CDD" id="cd16915">
    <property type="entry name" value="HATPase_DpiB-CitA-like"/>
    <property type="match status" value="1"/>
</dbReference>
<dbReference type="SUPFAM" id="SSF55874">
    <property type="entry name" value="ATPase domain of HSP90 chaperone/DNA topoisomerase II/histidine kinase"/>
    <property type="match status" value="1"/>
</dbReference>
<evidence type="ECO:0000256" key="8">
    <source>
        <dbReference type="ARBA" id="ARBA00022741"/>
    </source>
</evidence>
<dbReference type="InterPro" id="IPR003594">
    <property type="entry name" value="HATPase_dom"/>
</dbReference>
<protein>
    <recommendedName>
        <fullName evidence="3">histidine kinase</fullName>
        <ecNumber evidence="3">2.7.13.3</ecNumber>
    </recommendedName>
</protein>
<evidence type="ECO:0000256" key="10">
    <source>
        <dbReference type="ARBA" id="ARBA00022840"/>
    </source>
</evidence>
<keyword evidence="6" id="KW-0808">Transferase</keyword>
<sequence>MRFPVPRPRSLAGQLFAMQAVLIAVLVAGYALFTYVSDRSQAEEAASRQASAVARSVADSPSVREAIGTPDPTAELQPYALRIMRDTEVDFVTIMNPAGIRWTHPDEKQIGRHFIGNIARALKGETFTETYTGTLGPSVRAVTPVEDDDGRIVGLVSAGIRVEAITKRVEDQVTALFGVAAGALALGAVGTYVVNARLRRHTHGMNASELSRMHDYHQAALHAVREGLLMLDGQYRVALINDGGRELLGVSGEVVGRSVADLGLPAPLTGALLSSEPRVDEVHLTADRVVAVNTSPVSGGERRGTVATLRDVTELQSLMGELDSERGFTQALRSQAHEAANRLHTVVSLIELGRADEAVDFATAELELAQALTDQVVAAVSEPVLAALLLGKTAQANERGVELVVSQGSGLDDGLLPESLPARDLVTILGNLIDNAVDAAQGSLRARVTVTACTEHGVRDGEAAGELVLRVTDTGAGVDPAHMEQVFERGFSTKPSGPGGRGLGLALVRQAVHRHGGTLSVAEAEGGGAEFVVRLLLRTTVAAVPVSGGKG</sequence>
<dbReference type="InterPro" id="IPR035965">
    <property type="entry name" value="PAS-like_dom_sf"/>
</dbReference>
<dbReference type="GO" id="GO:0005524">
    <property type="term" value="F:ATP binding"/>
    <property type="evidence" value="ECO:0007669"/>
    <property type="project" value="UniProtKB-KW"/>
</dbReference>
<keyword evidence="11 14" id="KW-1133">Transmembrane helix</keyword>
<dbReference type="PANTHER" id="PTHR43547">
    <property type="entry name" value="TWO-COMPONENT HISTIDINE KINASE"/>
    <property type="match status" value="1"/>
</dbReference>
<proteinExistence type="predicted"/>
<keyword evidence="13 14" id="KW-0472">Membrane</keyword>
<dbReference type="Pfam" id="PF17203">
    <property type="entry name" value="sCache_3_2"/>
    <property type="match status" value="1"/>
</dbReference>
<dbReference type="PANTHER" id="PTHR43547:SF10">
    <property type="entry name" value="SENSOR HISTIDINE KINASE DCUS"/>
    <property type="match status" value="1"/>
</dbReference>
<evidence type="ECO:0000313" key="17">
    <source>
        <dbReference type="Proteomes" id="UP001631993"/>
    </source>
</evidence>
<dbReference type="RefSeq" id="WP_369279286.1">
    <property type="nucleotide sequence ID" value="NZ_JBJVMW010000002.1"/>
</dbReference>
<dbReference type="Pfam" id="PF02518">
    <property type="entry name" value="HATPase_c"/>
    <property type="match status" value="1"/>
</dbReference>
<feature type="domain" description="Histidine kinase" evidence="15">
    <location>
        <begin position="297"/>
        <end position="539"/>
    </location>
</feature>
<evidence type="ECO:0000256" key="2">
    <source>
        <dbReference type="ARBA" id="ARBA00004651"/>
    </source>
</evidence>
<evidence type="ECO:0000256" key="5">
    <source>
        <dbReference type="ARBA" id="ARBA00022553"/>
    </source>
</evidence>